<dbReference type="RefSeq" id="WP_188930708.1">
    <property type="nucleotide sequence ID" value="NZ_BMJC01000002.1"/>
</dbReference>
<dbReference type="EMBL" id="BMJC01000002">
    <property type="protein sequence ID" value="GGA94750.1"/>
    <property type="molecule type" value="Genomic_DNA"/>
</dbReference>
<evidence type="ECO:0008006" key="3">
    <source>
        <dbReference type="Google" id="ProtNLM"/>
    </source>
</evidence>
<sequence>MSVIILLLIASLSVALLFLGAFLWSVKNRQFDDDYSPSRRILFDDELSIDDDKMPEILN</sequence>
<dbReference type="AlphaFoldDB" id="A0A8J2UC28"/>
<comment type="caution">
    <text evidence="1">The sequence shown here is derived from an EMBL/GenBank/DDBJ whole genome shotgun (WGS) entry which is preliminary data.</text>
</comment>
<reference evidence="1" key="1">
    <citation type="journal article" date="2014" name="Int. J. Syst. Evol. Microbiol.">
        <title>Complete genome sequence of Corynebacterium casei LMG S-19264T (=DSM 44701T), isolated from a smear-ripened cheese.</title>
        <authorList>
            <consortium name="US DOE Joint Genome Institute (JGI-PGF)"/>
            <person name="Walter F."/>
            <person name="Albersmeier A."/>
            <person name="Kalinowski J."/>
            <person name="Ruckert C."/>
        </authorList>
    </citation>
    <scope>NUCLEOTIDE SEQUENCE</scope>
    <source>
        <strain evidence="1">CGMCC 1.15448</strain>
    </source>
</reference>
<name>A0A8J2UC28_9BACT</name>
<dbReference type="NCBIfam" id="TIGR00847">
    <property type="entry name" value="ccoS"/>
    <property type="match status" value="1"/>
</dbReference>
<reference evidence="1" key="2">
    <citation type="submission" date="2020-09" db="EMBL/GenBank/DDBJ databases">
        <authorList>
            <person name="Sun Q."/>
            <person name="Zhou Y."/>
        </authorList>
    </citation>
    <scope>NUCLEOTIDE SEQUENCE</scope>
    <source>
        <strain evidence="1">CGMCC 1.15448</strain>
    </source>
</reference>
<protein>
    <recommendedName>
        <fullName evidence="3">Cbb3-type cytochrome oxidase assembly protein CcoS</fullName>
    </recommendedName>
</protein>
<organism evidence="1 2">
    <name type="scientific">Puia dinghuensis</name>
    <dbReference type="NCBI Taxonomy" id="1792502"/>
    <lineage>
        <taxon>Bacteria</taxon>
        <taxon>Pseudomonadati</taxon>
        <taxon>Bacteroidota</taxon>
        <taxon>Chitinophagia</taxon>
        <taxon>Chitinophagales</taxon>
        <taxon>Chitinophagaceae</taxon>
        <taxon>Puia</taxon>
    </lineage>
</organism>
<evidence type="ECO:0000313" key="2">
    <source>
        <dbReference type="Proteomes" id="UP000607559"/>
    </source>
</evidence>
<keyword evidence="2" id="KW-1185">Reference proteome</keyword>
<accession>A0A8J2UC28</accession>
<proteinExistence type="predicted"/>
<gene>
    <name evidence="1" type="ORF">GCM10011511_17570</name>
</gene>
<dbReference type="Proteomes" id="UP000607559">
    <property type="component" value="Unassembled WGS sequence"/>
</dbReference>
<dbReference type="Pfam" id="PF03597">
    <property type="entry name" value="FixS"/>
    <property type="match status" value="1"/>
</dbReference>
<evidence type="ECO:0000313" key="1">
    <source>
        <dbReference type="EMBL" id="GGA94750.1"/>
    </source>
</evidence>
<dbReference type="InterPro" id="IPR004714">
    <property type="entry name" value="Cyt_oxidase_maturation_cbb3"/>
</dbReference>